<sequence>MAAKAELAEIIIMHEYPLCIVDQPLFKVPSRNTIKVRFLRFMNMRK</sequence>
<reference evidence="1" key="2">
    <citation type="submission" date="2022-03" db="EMBL/GenBank/DDBJ databases">
        <title>Draft title - Genomic analysis of global carrot germplasm unveils the trajectory of domestication and the origin of high carotenoid orange carrot.</title>
        <authorList>
            <person name="Iorizzo M."/>
            <person name="Ellison S."/>
            <person name="Senalik D."/>
            <person name="Macko-Podgorni A."/>
            <person name="Grzebelus D."/>
            <person name="Bostan H."/>
            <person name="Rolling W."/>
            <person name="Curaba J."/>
            <person name="Simon P."/>
        </authorList>
    </citation>
    <scope>NUCLEOTIDE SEQUENCE</scope>
    <source>
        <tissue evidence="1">Leaf</tissue>
    </source>
</reference>
<organism evidence="1 2">
    <name type="scientific">Daucus carota subsp. sativus</name>
    <name type="common">Carrot</name>
    <dbReference type="NCBI Taxonomy" id="79200"/>
    <lineage>
        <taxon>Eukaryota</taxon>
        <taxon>Viridiplantae</taxon>
        <taxon>Streptophyta</taxon>
        <taxon>Embryophyta</taxon>
        <taxon>Tracheophyta</taxon>
        <taxon>Spermatophyta</taxon>
        <taxon>Magnoliopsida</taxon>
        <taxon>eudicotyledons</taxon>
        <taxon>Gunneridae</taxon>
        <taxon>Pentapetalae</taxon>
        <taxon>asterids</taxon>
        <taxon>campanulids</taxon>
        <taxon>Apiales</taxon>
        <taxon>Apiaceae</taxon>
        <taxon>Apioideae</taxon>
        <taxon>Scandiceae</taxon>
        <taxon>Daucinae</taxon>
        <taxon>Daucus</taxon>
        <taxon>Daucus sect. Daucus</taxon>
    </lineage>
</organism>
<evidence type="ECO:0000313" key="2">
    <source>
        <dbReference type="Proteomes" id="UP000077755"/>
    </source>
</evidence>
<gene>
    <name evidence="1" type="ORF">DCAR_0830640</name>
</gene>
<keyword evidence="2" id="KW-1185">Reference proteome</keyword>
<protein>
    <submittedName>
        <fullName evidence="1">Uncharacterized protein</fullName>
    </submittedName>
</protein>
<proteinExistence type="predicted"/>
<accession>A0AAF0XR84</accession>
<evidence type="ECO:0000313" key="1">
    <source>
        <dbReference type="EMBL" id="WOH11161.1"/>
    </source>
</evidence>
<name>A0AAF0XR84_DAUCS</name>
<dbReference type="AlphaFoldDB" id="A0AAF0XR84"/>
<dbReference type="EMBL" id="CP093350">
    <property type="protein sequence ID" value="WOH11161.1"/>
    <property type="molecule type" value="Genomic_DNA"/>
</dbReference>
<reference evidence="1" key="1">
    <citation type="journal article" date="2016" name="Nat. Genet.">
        <title>A high-quality carrot genome assembly provides new insights into carotenoid accumulation and asterid genome evolution.</title>
        <authorList>
            <person name="Iorizzo M."/>
            <person name="Ellison S."/>
            <person name="Senalik D."/>
            <person name="Zeng P."/>
            <person name="Satapoomin P."/>
            <person name="Huang J."/>
            <person name="Bowman M."/>
            <person name="Iovene M."/>
            <person name="Sanseverino W."/>
            <person name="Cavagnaro P."/>
            <person name="Yildiz M."/>
            <person name="Macko-Podgorni A."/>
            <person name="Moranska E."/>
            <person name="Grzebelus E."/>
            <person name="Grzebelus D."/>
            <person name="Ashrafi H."/>
            <person name="Zheng Z."/>
            <person name="Cheng S."/>
            <person name="Spooner D."/>
            <person name="Van Deynze A."/>
            <person name="Simon P."/>
        </authorList>
    </citation>
    <scope>NUCLEOTIDE SEQUENCE</scope>
    <source>
        <tissue evidence="1">Leaf</tissue>
    </source>
</reference>
<dbReference type="Proteomes" id="UP000077755">
    <property type="component" value="Chromosome 8"/>
</dbReference>